<dbReference type="PANTHER" id="PTHR10264:SF19">
    <property type="entry name" value="AT06885P-RELATED"/>
    <property type="match status" value="1"/>
</dbReference>
<evidence type="ECO:0000259" key="4">
    <source>
        <dbReference type="SMART" id="SM00244"/>
    </source>
</evidence>
<gene>
    <name evidence="5" type="ORF">WMO26_13130</name>
</gene>
<keyword evidence="6" id="KW-1185">Reference proteome</keyword>
<sequence length="294" mass="32862">MEVYIVIPICVLVLAFFFAGLRMDKEYQRGVIFRLGRLKSCKGPGLYWIIPFFDRRVRVDLRVSIINIDSQEVVTRDSVTVKINAILYYKITRPERVVVIAHDYEQAIVQIAVTTLKNVIGQHTLEEILSDRKAINRAMKANVDVVAGDLGLMVKSIEMKDIDIPVAMQKAMAKEAQAMRERRARIIKADGEYQASLKLKAAAEEIESNPIALELRRIQMVTEVSSDQNTRTLVMPSDFVEIAKTISNGIESGILGSGVGGKIHSKKIQENAQSVPKDPSQTKTEGKKNHTAKV</sequence>
<dbReference type="SUPFAM" id="SSF117892">
    <property type="entry name" value="Band 7/SPFH domain"/>
    <property type="match status" value="1"/>
</dbReference>
<evidence type="ECO:0000256" key="3">
    <source>
        <dbReference type="SAM" id="Phobius"/>
    </source>
</evidence>
<reference evidence="5 6" key="1">
    <citation type="submission" date="2024-03" db="EMBL/GenBank/DDBJ databases">
        <title>Human intestinal bacterial collection.</title>
        <authorList>
            <person name="Pauvert C."/>
            <person name="Hitch T.C.A."/>
            <person name="Clavel T."/>
        </authorList>
    </citation>
    <scope>NUCLEOTIDE SEQUENCE [LARGE SCALE GENOMIC DNA]</scope>
    <source>
        <strain evidence="5 6">CLA-JM-H44</strain>
    </source>
</reference>
<evidence type="ECO:0000256" key="1">
    <source>
        <dbReference type="ARBA" id="ARBA00008164"/>
    </source>
</evidence>
<dbReference type="Gene3D" id="3.30.479.30">
    <property type="entry name" value="Band 7 domain"/>
    <property type="match status" value="1"/>
</dbReference>
<evidence type="ECO:0000256" key="2">
    <source>
        <dbReference type="SAM" id="MobiDB-lite"/>
    </source>
</evidence>
<evidence type="ECO:0000313" key="5">
    <source>
        <dbReference type="EMBL" id="MEQ2441775.1"/>
    </source>
</evidence>
<dbReference type="Proteomes" id="UP001489509">
    <property type="component" value="Unassembled WGS sequence"/>
</dbReference>
<dbReference type="Pfam" id="PF01145">
    <property type="entry name" value="Band_7"/>
    <property type="match status" value="1"/>
</dbReference>
<dbReference type="PANTHER" id="PTHR10264">
    <property type="entry name" value="BAND 7 PROTEIN-RELATED"/>
    <property type="match status" value="1"/>
</dbReference>
<accession>A0ABV1E386</accession>
<comment type="caution">
    <text evidence="5">The sequence shown here is derived from an EMBL/GenBank/DDBJ whole genome shotgun (WGS) entry which is preliminary data.</text>
</comment>
<dbReference type="EMBL" id="JBBMFD010000043">
    <property type="protein sequence ID" value="MEQ2441775.1"/>
    <property type="molecule type" value="Genomic_DNA"/>
</dbReference>
<feature type="domain" description="Band 7" evidence="4">
    <location>
        <begin position="19"/>
        <end position="176"/>
    </location>
</feature>
<dbReference type="RefSeq" id="WP_349221084.1">
    <property type="nucleotide sequence ID" value="NZ_JBBMFD010000043.1"/>
</dbReference>
<dbReference type="InterPro" id="IPR036013">
    <property type="entry name" value="Band_7/SPFH_dom_sf"/>
</dbReference>
<organism evidence="5 6">
    <name type="scientific">Solibaculum intestinale</name>
    <dbReference type="NCBI Taxonomy" id="3133165"/>
    <lineage>
        <taxon>Bacteria</taxon>
        <taxon>Bacillati</taxon>
        <taxon>Bacillota</taxon>
        <taxon>Clostridia</taxon>
        <taxon>Eubacteriales</taxon>
        <taxon>Oscillospiraceae</taxon>
        <taxon>Solibaculum</taxon>
    </lineage>
</organism>
<keyword evidence="3" id="KW-0472">Membrane</keyword>
<evidence type="ECO:0000313" key="6">
    <source>
        <dbReference type="Proteomes" id="UP001489509"/>
    </source>
</evidence>
<dbReference type="InterPro" id="IPR001107">
    <property type="entry name" value="Band_7"/>
</dbReference>
<dbReference type="SMART" id="SM00244">
    <property type="entry name" value="PHB"/>
    <property type="match status" value="1"/>
</dbReference>
<proteinExistence type="inferred from homology"/>
<protein>
    <submittedName>
        <fullName evidence="5">SPFH domain-containing protein</fullName>
    </submittedName>
</protein>
<feature type="compositionally biased region" description="Polar residues" evidence="2">
    <location>
        <begin position="270"/>
        <end position="283"/>
    </location>
</feature>
<keyword evidence="3" id="KW-0812">Transmembrane</keyword>
<feature type="transmembrane region" description="Helical" evidence="3">
    <location>
        <begin position="6"/>
        <end position="23"/>
    </location>
</feature>
<name>A0ABV1E386_9FIRM</name>
<dbReference type="Gene3D" id="6.10.250.2090">
    <property type="match status" value="1"/>
</dbReference>
<comment type="similarity">
    <text evidence="1">Belongs to the band 7/mec-2 family.</text>
</comment>
<dbReference type="InterPro" id="IPR001972">
    <property type="entry name" value="Stomatin_HflK_fam"/>
</dbReference>
<dbReference type="PRINTS" id="PR00721">
    <property type="entry name" value="STOMATIN"/>
</dbReference>
<keyword evidence="3" id="KW-1133">Transmembrane helix</keyword>
<dbReference type="InterPro" id="IPR043202">
    <property type="entry name" value="Band-7_stomatin-like"/>
</dbReference>
<feature type="region of interest" description="Disordered" evidence="2">
    <location>
        <begin position="269"/>
        <end position="294"/>
    </location>
</feature>